<name>A0A644TXN6_9ZZZZ</name>
<gene>
    <name evidence="1" type="ORF">SDC9_16980</name>
</gene>
<reference evidence="1" key="1">
    <citation type="submission" date="2019-08" db="EMBL/GenBank/DDBJ databases">
        <authorList>
            <person name="Kucharzyk K."/>
            <person name="Murdoch R.W."/>
            <person name="Higgins S."/>
            <person name="Loffler F."/>
        </authorList>
    </citation>
    <scope>NUCLEOTIDE SEQUENCE</scope>
</reference>
<comment type="caution">
    <text evidence="1">The sequence shown here is derived from an EMBL/GenBank/DDBJ whole genome shotgun (WGS) entry which is preliminary data.</text>
</comment>
<organism evidence="1">
    <name type="scientific">bioreactor metagenome</name>
    <dbReference type="NCBI Taxonomy" id="1076179"/>
    <lineage>
        <taxon>unclassified sequences</taxon>
        <taxon>metagenomes</taxon>
        <taxon>ecological metagenomes</taxon>
    </lineage>
</organism>
<dbReference type="EMBL" id="VSSQ01000057">
    <property type="protein sequence ID" value="MPL71207.1"/>
    <property type="molecule type" value="Genomic_DNA"/>
</dbReference>
<dbReference type="AntiFam" id="ANF00142">
    <property type="entry name" value="Shadow ORF (opposite yadG)"/>
</dbReference>
<evidence type="ECO:0000313" key="1">
    <source>
        <dbReference type="EMBL" id="MPL71207.1"/>
    </source>
</evidence>
<dbReference type="AlphaFoldDB" id="A0A644TXN6"/>
<dbReference type="AntiFam" id="ANF00095">
    <property type="entry name" value="Shadow ORF (opposite ABC transporters)"/>
</dbReference>
<protein>
    <submittedName>
        <fullName evidence="1">Uncharacterized protein</fullName>
    </submittedName>
</protein>
<accession>A0A644TXN6</accession>
<sequence>MQPSVRDPQHPRRDLRLRLADQVQVMGGDHHGLAHPVQLDEQRQQPQRHLPVEVAGRLVGDDHLGRHHHRTGERRPLPLAARQLRRQRARLCAQPDPGQQLAQLGAVDRAAGHGQRQRDVLGHRQVVEELAILMHDADLLPHMGDVVARHHAHILPEQVQIAGRGQHLGVAQLEKAGLARPGRPGEKMERSGHQLQRHLGNELAPAVAHGDILQLDHCTAPSSGGTGTELSSERKPLDIGQALATTYAEELPEWLVTAGWERACG</sequence>
<proteinExistence type="predicted"/>